<dbReference type="PANTHER" id="PTHR34107">
    <property type="entry name" value="SLL0198 PROTEIN-RELATED"/>
    <property type="match status" value="1"/>
</dbReference>
<evidence type="ECO:0000313" key="3">
    <source>
        <dbReference type="Proteomes" id="UP000582837"/>
    </source>
</evidence>
<evidence type="ECO:0000259" key="1">
    <source>
        <dbReference type="Pfam" id="PF05685"/>
    </source>
</evidence>
<dbReference type="PANTHER" id="PTHR34107:SF4">
    <property type="entry name" value="SLL1222 PROTEIN"/>
    <property type="match status" value="1"/>
</dbReference>
<dbReference type="CDD" id="cd06260">
    <property type="entry name" value="DUF820-like"/>
    <property type="match status" value="1"/>
</dbReference>
<dbReference type="RefSeq" id="WP_170033933.1">
    <property type="nucleotide sequence ID" value="NZ_JABDTL010000001.1"/>
</dbReference>
<dbReference type="GO" id="GO:0004519">
    <property type="term" value="F:endonuclease activity"/>
    <property type="evidence" value="ECO:0007669"/>
    <property type="project" value="UniProtKB-KW"/>
</dbReference>
<dbReference type="EMBL" id="JACHIA010000007">
    <property type="protein sequence ID" value="MBB6071229.1"/>
    <property type="molecule type" value="Genomic_DNA"/>
</dbReference>
<keyword evidence="2" id="KW-0378">Hydrolase</keyword>
<feature type="domain" description="Putative restriction endonuclease" evidence="1">
    <location>
        <begin position="17"/>
        <end position="181"/>
    </location>
</feature>
<sequence>MTTSSLEREATLEDLLEFDGRAELINGEIVPMSPTGHTPVSAAAQVTASLVMWARAHGGGYAYGDGGSFLIRTPRQQVLSPDAAWWVGTPDEHAPVIRGAPVFVVEVRSTTDYGPSAERAMQRKRDLWFAAGVQVLWDVDVLRQQTIRVYRADAPESPATVRRGEVADAEPAVPGWRFAVADLFV</sequence>
<comment type="caution">
    <text evidence="2">The sequence shown here is derived from an EMBL/GenBank/DDBJ whole genome shotgun (WGS) entry which is preliminary data.</text>
</comment>
<dbReference type="SUPFAM" id="SSF52980">
    <property type="entry name" value="Restriction endonuclease-like"/>
    <property type="match status" value="1"/>
</dbReference>
<organism evidence="2 3">
    <name type="scientific">Longimicrobium terrae</name>
    <dbReference type="NCBI Taxonomy" id="1639882"/>
    <lineage>
        <taxon>Bacteria</taxon>
        <taxon>Pseudomonadati</taxon>
        <taxon>Gemmatimonadota</taxon>
        <taxon>Longimicrobiia</taxon>
        <taxon>Longimicrobiales</taxon>
        <taxon>Longimicrobiaceae</taxon>
        <taxon>Longimicrobium</taxon>
    </lineage>
</organism>
<dbReference type="Pfam" id="PF05685">
    <property type="entry name" value="Uma2"/>
    <property type="match status" value="1"/>
</dbReference>
<proteinExistence type="predicted"/>
<evidence type="ECO:0000313" key="2">
    <source>
        <dbReference type="EMBL" id="MBB6071229.1"/>
    </source>
</evidence>
<keyword evidence="2" id="KW-0255">Endonuclease</keyword>
<dbReference type="Proteomes" id="UP000582837">
    <property type="component" value="Unassembled WGS sequence"/>
</dbReference>
<dbReference type="AlphaFoldDB" id="A0A841GZX6"/>
<dbReference type="InterPro" id="IPR011335">
    <property type="entry name" value="Restrct_endonuc-II-like"/>
</dbReference>
<dbReference type="InterPro" id="IPR012296">
    <property type="entry name" value="Nuclease_put_TT1808"/>
</dbReference>
<reference evidence="2 3" key="1">
    <citation type="submission" date="2020-08" db="EMBL/GenBank/DDBJ databases">
        <title>Genomic Encyclopedia of Type Strains, Phase IV (KMG-IV): sequencing the most valuable type-strain genomes for metagenomic binning, comparative biology and taxonomic classification.</title>
        <authorList>
            <person name="Goeker M."/>
        </authorList>
    </citation>
    <scope>NUCLEOTIDE SEQUENCE [LARGE SCALE GENOMIC DNA]</scope>
    <source>
        <strain evidence="2 3">DSM 29007</strain>
    </source>
</reference>
<keyword evidence="3" id="KW-1185">Reference proteome</keyword>
<keyword evidence="2" id="KW-0540">Nuclease</keyword>
<gene>
    <name evidence="2" type="ORF">HNQ61_002853</name>
</gene>
<dbReference type="InterPro" id="IPR008538">
    <property type="entry name" value="Uma2"/>
</dbReference>
<name>A0A841GZX6_9BACT</name>
<dbReference type="Gene3D" id="3.90.1570.10">
    <property type="entry name" value="tt1808, chain A"/>
    <property type="match status" value="1"/>
</dbReference>
<accession>A0A841GZX6</accession>
<protein>
    <submittedName>
        <fullName evidence="2">Uma2 family endonuclease</fullName>
    </submittedName>
</protein>